<sequence length="112" mass="12572">MPHSDALVITLHITNYDVKRILVDTGNLVDILFMQPFLKMGLKHSILEPVSNTLIAFNGIQTVLIGCISLPVRAGEETIMTIFTIMDFPSPYNTIIGRTWLELMKAIPSTYH</sequence>
<dbReference type="AlphaFoldDB" id="A0AAV9BR67"/>
<name>A0AAV9BR67_ACOGR</name>
<gene>
    <name evidence="1" type="ORF">QJS04_geneDACA014462</name>
</gene>
<accession>A0AAV9BR67</accession>
<reference evidence="1" key="2">
    <citation type="submission" date="2023-06" db="EMBL/GenBank/DDBJ databases">
        <authorList>
            <person name="Ma L."/>
            <person name="Liu K.-W."/>
            <person name="Li Z."/>
            <person name="Hsiao Y.-Y."/>
            <person name="Qi Y."/>
            <person name="Fu T."/>
            <person name="Tang G."/>
            <person name="Zhang D."/>
            <person name="Sun W.-H."/>
            <person name="Liu D.-K."/>
            <person name="Li Y."/>
            <person name="Chen G.-Z."/>
            <person name="Liu X.-D."/>
            <person name="Liao X.-Y."/>
            <person name="Jiang Y.-T."/>
            <person name="Yu X."/>
            <person name="Hao Y."/>
            <person name="Huang J."/>
            <person name="Zhao X.-W."/>
            <person name="Ke S."/>
            <person name="Chen Y.-Y."/>
            <person name="Wu W.-L."/>
            <person name="Hsu J.-L."/>
            <person name="Lin Y.-F."/>
            <person name="Huang M.-D."/>
            <person name="Li C.-Y."/>
            <person name="Huang L."/>
            <person name="Wang Z.-W."/>
            <person name="Zhao X."/>
            <person name="Zhong W.-Y."/>
            <person name="Peng D.-H."/>
            <person name="Ahmad S."/>
            <person name="Lan S."/>
            <person name="Zhang J.-S."/>
            <person name="Tsai W.-C."/>
            <person name="Van De Peer Y."/>
            <person name="Liu Z.-J."/>
        </authorList>
    </citation>
    <scope>NUCLEOTIDE SEQUENCE</scope>
    <source>
        <strain evidence="1">SCP</strain>
        <tissue evidence="1">Leaves</tissue>
    </source>
</reference>
<proteinExistence type="predicted"/>
<dbReference type="InterPro" id="IPR021109">
    <property type="entry name" value="Peptidase_aspartic_dom_sf"/>
</dbReference>
<dbReference type="Gene3D" id="2.40.70.10">
    <property type="entry name" value="Acid Proteases"/>
    <property type="match status" value="1"/>
</dbReference>
<dbReference type="Proteomes" id="UP001179952">
    <property type="component" value="Unassembled WGS sequence"/>
</dbReference>
<keyword evidence="2" id="KW-1185">Reference proteome</keyword>
<organism evidence="1 2">
    <name type="scientific">Acorus gramineus</name>
    <name type="common">Dwarf sweet flag</name>
    <dbReference type="NCBI Taxonomy" id="55184"/>
    <lineage>
        <taxon>Eukaryota</taxon>
        <taxon>Viridiplantae</taxon>
        <taxon>Streptophyta</taxon>
        <taxon>Embryophyta</taxon>
        <taxon>Tracheophyta</taxon>
        <taxon>Spermatophyta</taxon>
        <taxon>Magnoliopsida</taxon>
        <taxon>Liliopsida</taxon>
        <taxon>Acoraceae</taxon>
        <taxon>Acorus</taxon>
    </lineage>
</organism>
<reference evidence="1" key="1">
    <citation type="journal article" date="2023" name="Nat. Commun.">
        <title>Diploid and tetraploid genomes of Acorus and the evolution of monocots.</title>
        <authorList>
            <person name="Ma L."/>
            <person name="Liu K.W."/>
            <person name="Li Z."/>
            <person name="Hsiao Y.Y."/>
            <person name="Qi Y."/>
            <person name="Fu T."/>
            <person name="Tang G.D."/>
            <person name="Zhang D."/>
            <person name="Sun W.H."/>
            <person name="Liu D.K."/>
            <person name="Li Y."/>
            <person name="Chen G.Z."/>
            <person name="Liu X.D."/>
            <person name="Liao X.Y."/>
            <person name="Jiang Y.T."/>
            <person name="Yu X."/>
            <person name="Hao Y."/>
            <person name="Huang J."/>
            <person name="Zhao X.W."/>
            <person name="Ke S."/>
            <person name="Chen Y.Y."/>
            <person name="Wu W.L."/>
            <person name="Hsu J.L."/>
            <person name="Lin Y.F."/>
            <person name="Huang M.D."/>
            <person name="Li C.Y."/>
            <person name="Huang L."/>
            <person name="Wang Z.W."/>
            <person name="Zhao X."/>
            <person name="Zhong W.Y."/>
            <person name="Peng D.H."/>
            <person name="Ahmad S."/>
            <person name="Lan S."/>
            <person name="Zhang J.S."/>
            <person name="Tsai W.C."/>
            <person name="Van de Peer Y."/>
            <person name="Liu Z.J."/>
        </authorList>
    </citation>
    <scope>NUCLEOTIDE SEQUENCE</scope>
    <source>
        <strain evidence="1">SCP</strain>
    </source>
</reference>
<dbReference type="EMBL" id="JAUJYN010000002">
    <property type="protein sequence ID" value="KAK1278997.1"/>
    <property type="molecule type" value="Genomic_DNA"/>
</dbReference>
<dbReference type="PANTHER" id="PTHR33240:SF15">
    <property type="entry name" value="GAG-PRO-LIKE PROTEIN"/>
    <property type="match status" value="1"/>
</dbReference>
<dbReference type="PANTHER" id="PTHR33240">
    <property type="entry name" value="OS08G0508500 PROTEIN"/>
    <property type="match status" value="1"/>
</dbReference>
<protein>
    <recommendedName>
        <fullName evidence="3">Retropepsins domain-containing protein</fullName>
    </recommendedName>
</protein>
<evidence type="ECO:0000313" key="1">
    <source>
        <dbReference type="EMBL" id="KAK1278997.1"/>
    </source>
</evidence>
<evidence type="ECO:0000313" key="2">
    <source>
        <dbReference type="Proteomes" id="UP001179952"/>
    </source>
</evidence>
<evidence type="ECO:0008006" key="3">
    <source>
        <dbReference type="Google" id="ProtNLM"/>
    </source>
</evidence>
<dbReference type="SUPFAM" id="SSF50630">
    <property type="entry name" value="Acid proteases"/>
    <property type="match status" value="1"/>
</dbReference>
<comment type="caution">
    <text evidence="1">The sequence shown here is derived from an EMBL/GenBank/DDBJ whole genome shotgun (WGS) entry which is preliminary data.</text>
</comment>